<dbReference type="Pfam" id="PF00664">
    <property type="entry name" value="ABC_membrane"/>
    <property type="match status" value="1"/>
</dbReference>
<feature type="domain" description="ABC transmembrane type-1" evidence="14">
    <location>
        <begin position="19"/>
        <end position="301"/>
    </location>
</feature>
<proteinExistence type="predicted"/>
<evidence type="ECO:0000256" key="10">
    <source>
        <dbReference type="ARBA" id="ARBA00023136"/>
    </source>
</evidence>
<keyword evidence="10 12" id="KW-0472">Membrane</keyword>
<dbReference type="AlphaFoldDB" id="A0A1H2Y1B2"/>
<dbReference type="GO" id="GO:0005524">
    <property type="term" value="F:ATP binding"/>
    <property type="evidence" value="ECO:0007669"/>
    <property type="project" value="UniProtKB-KW"/>
</dbReference>
<evidence type="ECO:0000259" key="13">
    <source>
        <dbReference type="PROSITE" id="PS50893"/>
    </source>
</evidence>
<dbReference type="InterPro" id="IPR027417">
    <property type="entry name" value="P-loop_NTPase"/>
</dbReference>
<feature type="transmembrane region" description="Helical" evidence="12">
    <location>
        <begin position="54"/>
        <end position="72"/>
    </location>
</feature>
<dbReference type="InterPro" id="IPR011527">
    <property type="entry name" value="ABC1_TM_dom"/>
</dbReference>
<dbReference type="GO" id="GO:0015421">
    <property type="term" value="F:ABC-type oligopeptide transporter activity"/>
    <property type="evidence" value="ECO:0007669"/>
    <property type="project" value="TreeGrafter"/>
</dbReference>
<evidence type="ECO:0000256" key="11">
    <source>
        <dbReference type="SAM" id="MobiDB-lite"/>
    </source>
</evidence>
<feature type="transmembrane region" description="Helical" evidence="12">
    <location>
        <begin position="236"/>
        <end position="260"/>
    </location>
</feature>
<dbReference type="InterPro" id="IPR011917">
    <property type="entry name" value="ABC_transpr_lipidA"/>
</dbReference>
<keyword evidence="2" id="KW-0813">Transport</keyword>
<dbReference type="GO" id="GO:0034040">
    <property type="term" value="F:ATPase-coupled lipid transmembrane transporter activity"/>
    <property type="evidence" value="ECO:0007669"/>
    <property type="project" value="InterPro"/>
</dbReference>
<feature type="region of interest" description="Disordered" evidence="11">
    <location>
        <begin position="577"/>
        <end position="598"/>
    </location>
</feature>
<comment type="caution">
    <text evidence="15">The sequence shown here is derived from an EMBL/GenBank/DDBJ whole genome shotgun (WGS) entry which is preliminary data.</text>
</comment>
<keyword evidence="8 12" id="KW-1133">Transmembrane helix</keyword>
<dbReference type="InterPro" id="IPR036640">
    <property type="entry name" value="ABC1_TM_sf"/>
</dbReference>
<evidence type="ECO:0000256" key="2">
    <source>
        <dbReference type="ARBA" id="ARBA00022448"/>
    </source>
</evidence>
<dbReference type="SMART" id="SM00382">
    <property type="entry name" value="AAA"/>
    <property type="match status" value="1"/>
</dbReference>
<reference evidence="15 16" key="1">
    <citation type="submission" date="2016-10" db="EMBL/GenBank/DDBJ databases">
        <authorList>
            <person name="Varghese N."/>
            <person name="Submissions S."/>
        </authorList>
    </citation>
    <scope>NUCLEOTIDE SEQUENCE [LARGE SCALE GENOMIC DNA]</scope>
    <source>
        <strain evidence="15 16">WCC6</strain>
    </source>
</reference>
<keyword evidence="9" id="KW-0445">Lipid transport</keyword>
<evidence type="ECO:0000256" key="6">
    <source>
        <dbReference type="ARBA" id="ARBA00022840"/>
    </source>
</evidence>
<dbReference type="CDD" id="cd18552">
    <property type="entry name" value="ABC_6TM_MsbA_like"/>
    <property type="match status" value="1"/>
</dbReference>
<dbReference type="SUPFAM" id="SSF90123">
    <property type="entry name" value="ABC transporter transmembrane region"/>
    <property type="match status" value="1"/>
</dbReference>
<accession>A0A1H2Y1B2</accession>
<dbReference type="InterPro" id="IPR003439">
    <property type="entry name" value="ABC_transporter-like_ATP-bd"/>
</dbReference>
<keyword evidence="3" id="KW-1003">Cell membrane</keyword>
<dbReference type="PROSITE" id="PS00211">
    <property type="entry name" value="ABC_TRANSPORTER_1"/>
    <property type="match status" value="1"/>
</dbReference>
<evidence type="ECO:0000256" key="7">
    <source>
        <dbReference type="ARBA" id="ARBA00022967"/>
    </source>
</evidence>
<dbReference type="Proteomes" id="UP000182379">
    <property type="component" value="Unassembled WGS sequence"/>
</dbReference>
<evidence type="ECO:0000256" key="4">
    <source>
        <dbReference type="ARBA" id="ARBA00022692"/>
    </source>
</evidence>
<feature type="transmembrane region" description="Helical" evidence="12">
    <location>
        <begin position="266"/>
        <end position="284"/>
    </location>
</feature>
<dbReference type="InterPro" id="IPR003593">
    <property type="entry name" value="AAA+_ATPase"/>
</dbReference>
<dbReference type="PROSITE" id="PS50929">
    <property type="entry name" value="ABC_TM1F"/>
    <property type="match status" value="1"/>
</dbReference>
<evidence type="ECO:0000256" key="3">
    <source>
        <dbReference type="ARBA" id="ARBA00022475"/>
    </source>
</evidence>
<evidence type="ECO:0000259" key="14">
    <source>
        <dbReference type="PROSITE" id="PS50929"/>
    </source>
</evidence>
<dbReference type="Gene3D" id="1.20.1560.10">
    <property type="entry name" value="ABC transporter type 1, transmembrane domain"/>
    <property type="match status" value="1"/>
</dbReference>
<dbReference type="PROSITE" id="PS50893">
    <property type="entry name" value="ABC_TRANSPORTER_2"/>
    <property type="match status" value="1"/>
</dbReference>
<evidence type="ECO:0000313" key="16">
    <source>
        <dbReference type="Proteomes" id="UP000182379"/>
    </source>
</evidence>
<evidence type="ECO:0000256" key="8">
    <source>
        <dbReference type="ARBA" id="ARBA00022989"/>
    </source>
</evidence>
<gene>
    <name evidence="15" type="ORF">SAMN05216495_11020</name>
</gene>
<dbReference type="CDD" id="cd03251">
    <property type="entry name" value="ABCC_MsbA"/>
    <property type="match status" value="1"/>
</dbReference>
<dbReference type="SUPFAM" id="SSF52540">
    <property type="entry name" value="P-loop containing nucleoside triphosphate hydrolases"/>
    <property type="match status" value="1"/>
</dbReference>
<dbReference type="EMBL" id="FNOP01000010">
    <property type="protein sequence ID" value="SDW98937.1"/>
    <property type="molecule type" value="Genomic_DNA"/>
</dbReference>
<name>A0A1H2Y1B2_ACIFE</name>
<dbReference type="RefSeq" id="WP_074706488.1">
    <property type="nucleotide sequence ID" value="NZ_DCJM01000032.1"/>
</dbReference>
<feature type="domain" description="ABC transporter" evidence="13">
    <location>
        <begin position="335"/>
        <end position="569"/>
    </location>
</feature>
<evidence type="ECO:0000313" key="15">
    <source>
        <dbReference type="EMBL" id="SDW98937.1"/>
    </source>
</evidence>
<feature type="compositionally biased region" description="Basic and acidic residues" evidence="11">
    <location>
        <begin position="577"/>
        <end position="588"/>
    </location>
</feature>
<evidence type="ECO:0000256" key="12">
    <source>
        <dbReference type="SAM" id="Phobius"/>
    </source>
</evidence>
<dbReference type="GO" id="GO:0016887">
    <property type="term" value="F:ATP hydrolysis activity"/>
    <property type="evidence" value="ECO:0007669"/>
    <property type="project" value="InterPro"/>
</dbReference>
<evidence type="ECO:0000256" key="9">
    <source>
        <dbReference type="ARBA" id="ARBA00023055"/>
    </source>
</evidence>
<protein>
    <submittedName>
        <fullName evidence="15">ATP-binding cassette, subfamily B, MsbA</fullName>
    </submittedName>
</protein>
<organism evidence="15 16">
    <name type="scientific">Acidaminococcus fermentans</name>
    <dbReference type="NCBI Taxonomy" id="905"/>
    <lineage>
        <taxon>Bacteria</taxon>
        <taxon>Bacillati</taxon>
        <taxon>Bacillota</taxon>
        <taxon>Negativicutes</taxon>
        <taxon>Acidaminococcales</taxon>
        <taxon>Acidaminococcaceae</taxon>
        <taxon>Acidaminococcus</taxon>
    </lineage>
</organism>
<dbReference type="FunFam" id="3.40.50.300:FF:000287">
    <property type="entry name" value="Multidrug ABC transporter ATP-binding protein"/>
    <property type="match status" value="1"/>
</dbReference>
<dbReference type="PANTHER" id="PTHR43394">
    <property type="entry name" value="ATP-DEPENDENT PERMEASE MDL1, MITOCHONDRIAL"/>
    <property type="match status" value="1"/>
</dbReference>
<evidence type="ECO:0000256" key="1">
    <source>
        <dbReference type="ARBA" id="ARBA00004651"/>
    </source>
</evidence>
<dbReference type="PANTHER" id="PTHR43394:SF1">
    <property type="entry name" value="ATP-BINDING CASSETTE SUB-FAMILY B MEMBER 10, MITOCHONDRIAL"/>
    <property type="match status" value="1"/>
</dbReference>
<dbReference type="InterPro" id="IPR039421">
    <property type="entry name" value="Type_1_exporter"/>
</dbReference>
<feature type="transmembrane region" description="Helical" evidence="12">
    <location>
        <begin position="135"/>
        <end position="154"/>
    </location>
</feature>
<dbReference type="InterPro" id="IPR017871">
    <property type="entry name" value="ABC_transporter-like_CS"/>
</dbReference>
<dbReference type="Pfam" id="PF00005">
    <property type="entry name" value="ABC_tran"/>
    <property type="match status" value="1"/>
</dbReference>
<dbReference type="NCBIfam" id="TIGR02203">
    <property type="entry name" value="MsbA_lipidA"/>
    <property type="match status" value="1"/>
</dbReference>
<keyword evidence="4 12" id="KW-0812">Transmembrane</keyword>
<dbReference type="Gene3D" id="3.40.50.300">
    <property type="entry name" value="P-loop containing nucleotide triphosphate hydrolases"/>
    <property type="match status" value="1"/>
</dbReference>
<sequence length="598" mass="66395">MNLYLRILRFIKPYLPRLALAGICTVLTSAANLYVPWIVRDVIDKVFINNDAQLLNLIALGIVVIFFARGITYYGQNYLMNYVGESVVIDIRGLVFKKMMELDTRFYDTNKLGTIMSYVTNDVQAMQSAMVDNSVEIITETSVLIGSICAMVYLDWKLTLFAFCTFPVVLFFMDFFGKKIRKTGHRIQQATADITSVLQETLSSSRVVKSFVREPYEIARFERTNRQNFDANMKSVRLMGTLSPVIEFIAALGVTAIIWFGGRGVLSGDITAGSLIAFLVYAVNISNPIKRIARVLGNIQKALAAADRVFSILDLDEKIPEKANAIALPPVKGKVEFRDVSFSYNPDEPILKHLTFDAQPGQAIALVGPSGAGKSTIANLLPRFYDVTDGAILIDDHDIRDVTVASLREQVGIVPQETNLFNDTVYNNILYGRLNATREEVIAAAKAANADEFIQKLPQGYDTQLGDRGINVSGGQRQRIAIARAILKDPRILILDEATSALDTESERIVQEALDRLMVGRTSFVIAHRLSTIQNASKILVLDHGEIVESGTHEELMALHGLYAHLHDIQYREKAEQAEVRNLEEREGNPAGTEAPGK</sequence>
<dbReference type="GO" id="GO:0005886">
    <property type="term" value="C:plasma membrane"/>
    <property type="evidence" value="ECO:0007669"/>
    <property type="project" value="UniProtKB-SubCell"/>
</dbReference>
<feature type="transmembrane region" description="Helical" evidence="12">
    <location>
        <begin position="160"/>
        <end position="177"/>
    </location>
</feature>
<evidence type="ECO:0000256" key="5">
    <source>
        <dbReference type="ARBA" id="ARBA00022741"/>
    </source>
</evidence>
<keyword evidence="7" id="KW-1278">Translocase</keyword>
<comment type="subcellular location">
    <subcellularLocation>
        <location evidence="1">Cell membrane</location>
        <topology evidence="1">Multi-pass membrane protein</topology>
    </subcellularLocation>
</comment>
<keyword evidence="5" id="KW-0547">Nucleotide-binding</keyword>
<keyword evidence="6 15" id="KW-0067">ATP-binding</keyword>